<dbReference type="SUPFAM" id="SSF51905">
    <property type="entry name" value="FAD/NAD(P)-binding domain"/>
    <property type="match status" value="2"/>
</dbReference>
<dbReference type="OrthoDB" id="66881at2759"/>
<proteinExistence type="inferred from homology"/>
<comment type="cofactor">
    <cofactor evidence="6">
        <name>FAD</name>
        <dbReference type="ChEBI" id="CHEBI:57692"/>
    </cofactor>
</comment>
<dbReference type="AlphaFoldDB" id="D8QR70"/>
<dbReference type="GO" id="GO:0050661">
    <property type="term" value="F:NADP binding"/>
    <property type="evidence" value="ECO:0007669"/>
    <property type="project" value="InterPro"/>
</dbReference>
<evidence type="ECO:0000256" key="5">
    <source>
        <dbReference type="ARBA" id="ARBA00047707"/>
    </source>
</evidence>
<dbReference type="PRINTS" id="PR00368">
    <property type="entry name" value="FADPNR"/>
</dbReference>
<dbReference type="PANTHER" id="PTHR43539:SF78">
    <property type="entry name" value="FLAVIN-CONTAINING MONOOXYGENASE"/>
    <property type="match status" value="1"/>
</dbReference>
<dbReference type="PRINTS" id="PR00469">
    <property type="entry name" value="PNDRDTASEII"/>
</dbReference>
<dbReference type="EMBL" id="GL377565">
    <property type="protein sequence ID" value="EFJ38568.1"/>
    <property type="molecule type" value="Genomic_DNA"/>
</dbReference>
<keyword evidence="6" id="KW-0503">Monooxygenase</keyword>
<dbReference type="HOGENOM" id="CLU_006909_2_0_1"/>
<dbReference type="EC" id="1.-.-.-" evidence="6"/>
<dbReference type="Gene3D" id="3.50.50.60">
    <property type="entry name" value="FAD/NAD(P)-binding domain"/>
    <property type="match status" value="1"/>
</dbReference>
<dbReference type="GO" id="GO:0103075">
    <property type="term" value="F:indole-3-pyruvate monooxygenase activity"/>
    <property type="evidence" value="ECO:0007669"/>
    <property type="project" value="UniProtKB-EC"/>
</dbReference>
<dbReference type="InParanoid" id="D8QR70"/>
<feature type="region of interest" description="Disordered" evidence="7">
    <location>
        <begin position="1"/>
        <end position="44"/>
    </location>
</feature>
<dbReference type="Gramene" id="EFJ38568">
    <property type="protein sequence ID" value="EFJ38568"/>
    <property type="gene ID" value="SELMODRAFT_75206"/>
</dbReference>
<evidence type="ECO:0000256" key="6">
    <source>
        <dbReference type="RuleBase" id="RU361177"/>
    </source>
</evidence>
<evidence type="ECO:0000256" key="4">
    <source>
        <dbReference type="ARBA" id="ARBA00023002"/>
    </source>
</evidence>
<dbReference type="GeneID" id="9656203"/>
<evidence type="ECO:0000256" key="2">
    <source>
        <dbReference type="ARBA" id="ARBA00022630"/>
    </source>
</evidence>
<evidence type="ECO:0000256" key="1">
    <source>
        <dbReference type="ARBA" id="ARBA00009183"/>
    </source>
</evidence>
<dbReference type="InterPro" id="IPR050982">
    <property type="entry name" value="Auxin_biosynth/cation_transpt"/>
</dbReference>
<dbReference type="GO" id="GO:0004499">
    <property type="term" value="F:N,N-dimethylaniline monooxygenase activity"/>
    <property type="evidence" value="ECO:0007669"/>
    <property type="project" value="InterPro"/>
</dbReference>
<dbReference type="Proteomes" id="UP000001514">
    <property type="component" value="Unassembled WGS sequence"/>
</dbReference>
<accession>D8QR70</accession>
<dbReference type="InterPro" id="IPR036188">
    <property type="entry name" value="FAD/NAD-bd_sf"/>
</dbReference>
<feature type="compositionally biased region" description="Low complexity" evidence="7">
    <location>
        <begin position="1"/>
        <end position="26"/>
    </location>
</feature>
<dbReference type="GO" id="GO:0050660">
    <property type="term" value="F:flavin adenine dinucleotide binding"/>
    <property type="evidence" value="ECO:0000318"/>
    <property type="project" value="GO_Central"/>
</dbReference>
<keyword evidence="3 6" id="KW-0274">FAD</keyword>
<keyword evidence="2 6" id="KW-0285">Flavoprotein</keyword>
<dbReference type="GO" id="GO:0004497">
    <property type="term" value="F:monooxygenase activity"/>
    <property type="evidence" value="ECO:0000318"/>
    <property type="project" value="GO_Central"/>
</dbReference>
<dbReference type="OMA" id="FDANLGM"/>
<feature type="compositionally biased region" description="Pro residues" evidence="7">
    <location>
        <begin position="27"/>
        <end position="39"/>
    </location>
</feature>
<evidence type="ECO:0000313" key="9">
    <source>
        <dbReference type="Proteomes" id="UP000001514"/>
    </source>
</evidence>
<keyword evidence="9" id="KW-1185">Reference proteome</keyword>
<evidence type="ECO:0000256" key="3">
    <source>
        <dbReference type="ARBA" id="ARBA00022827"/>
    </source>
</evidence>
<sequence>MISDTSDSSSDSDLGGRSGSSSSSPSPHAPSPPPPPPRANSPSIVDSSSWVEGAIIVGAGPAGLAVAACLKDRGVPSIVLDKANCIASLWQQRTYDRLHLHIAKQYCELPLLSFARDVPQYPTKNQFIDYLHDYARHFEIQPLFDRCVVAATREQSGDRSLWRVETVDKRRGVREEFRSRWLVVATGENGAERIPEDLRPGLDRFQGTVLHSSQYRNGKPFKGQRVLVVGCGNSGMEIALDLLNHGAQPSIVVRSPMHILPREMFGRSTFAVAMSLMKLLPLRVTDKLLVMYATLALGNTTKYGILRPSTGPLETKAKFSKTPILDMGTFRKIRSGSIKVMPCMEKIDREGVYFGDGRYESYDSIILATGYKSMVCSWFKDDGNYFSRDGFPKSGWNCDKGLYAAGMSRQGIFGVSKDAKHISDHIYDDFSFIERKRTNSIVNFKMMMK</sequence>
<dbReference type="KEGG" id="smo:SELMODRAFT_75206"/>
<comment type="catalytic activity">
    <reaction evidence="5">
        <text>indole-3-pyruvate + NADPH + O2 + H(+) = (indol-3-yl)acetate + CO2 + NADP(+) + H2O</text>
        <dbReference type="Rhea" id="RHEA:34331"/>
        <dbReference type="ChEBI" id="CHEBI:15377"/>
        <dbReference type="ChEBI" id="CHEBI:15378"/>
        <dbReference type="ChEBI" id="CHEBI:15379"/>
        <dbReference type="ChEBI" id="CHEBI:16526"/>
        <dbReference type="ChEBI" id="CHEBI:17640"/>
        <dbReference type="ChEBI" id="CHEBI:30854"/>
        <dbReference type="ChEBI" id="CHEBI:57783"/>
        <dbReference type="ChEBI" id="CHEBI:58349"/>
        <dbReference type="EC" id="1.14.13.168"/>
    </reaction>
</comment>
<evidence type="ECO:0000313" key="8">
    <source>
        <dbReference type="EMBL" id="EFJ38568.1"/>
    </source>
</evidence>
<dbReference type="Pfam" id="PF00743">
    <property type="entry name" value="FMO-like"/>
    <property type="match status" value="1"/>
</dbReference>
<protein>
    <recommendedName>
        <fullName evidence="6">Flavin-containing monooxygenase</fullName>
        <ecNumber evidence="6">1.-.-.-</ecNumber>
    </recommendedName>
</protein>
<comment type="similarity">
    <text evidence="1 6">Belongs to the FMO family.</text>
</comment>
<reference evidence="8 9" key="1">
    <citation type="journal article" date="2011" name="Science">
        <title>The Selaginella genome identifies genetic changes associated with the evolution of vascular plants.</title>
        <authorList>
            <person name="Banks J.A."/>
            <person name="Nishiyama T."/>
            <person name="Hasebe M."/>
            <person name="Bowman J.L."/>
            <person name="Gribskov M."/>
            <person name="dePamphilis C."/>
            <person name="Albert V.A."/>
            <person name="Aono N."/>
            <person name="Aoyama T."/>
            <person name="Ambrose B.A."/>
            <person name="Ashton N.W."/>
            <person name="Axtell M.J."/>
            <person name="Barker E."/>
            <person name="Barker M.S."/>
            <person name="Bennetzen J.L."/>
            <person name="Bonawitz N.D."/>
            <person name="Chapple C."/>
            <person name="Cheng C."/>
            <person name="Correa L.G."/>
            <person name="Dacre M."/>
            <person name="DeBarry J."/>
            <person name="Dreyer I."/>
            <person name="Elias M."/>
            <person name="Engstrom E.M."/>
            <person name="Estelle M."/>
            <person name="Feng L."/>
            <person name="Finet C."/>
            <person name="Floyd S.K."/>
            <person name="Frommer W.B."/>
            <person name="Fujita T."/>
            <person name="Gramzow L."/>
            <person name="Gutensohn M."/>
            <person name="Harholt J."/>
            <person name="Hattori M."/>
            <person name="Heyl A."/>
            <person name="Hirai T."/>
            <person name="Hiwatashi Y."/>
            <person name="Ishikawa M."/>
            <person name="Iwata M."/>
            <person name="Karol K.G."/>
            <person name="Koehler B."/>
            <person name="Kolukisaoglu U."/>
            <person name="Kubo M."/>
            <person name="Kurata T."/>
            <person name="Lalonde S."/>
            <person name="Li K."/>
            <person name="Li Y."/>
            <person name="Litt A."/>
            <person name="Lyons E."/>
            <person name="Manning G."/>
            <person name="Maruyama T."/>
            <person name="Michael T.P."/>
            <person name="Mikami K."/>
            <person name="Miyazaki S."/>
            <person name="Morinaga S."/>
            <person name="Murata T."/>
            <person name="Mueller-Roeber B."/>
            <person name="Nelson D.R."/>
            <person name="Obara M."/>
            <person name="Oguri Y."/>
            <person name="Olmstead R.G."/>
            <person name="Onodera N."/>
            <person name="Petersen B.L."/>
            <person name="Pils B."/>
            <person name="Prigge M."/>
            <person name="Rensing S.A."/>
            <person name="Riano-Pachon D.M."/>
            <person name="Roberts A.W."/>
            <person name="Sato Y."/>
            <person name="Scheller H.V."/>
            <person name="Schulz B."/>
            <person name="Schulz C."/>
            <person name="Shakirov E.V."/>
            <person name="Shibagaki N."/>
            <person name="Shinohara N."/>
            <person name="Shippen D.E."/>
            <person name="Soerensen I."/>
            <person name="Sotooka R."/>
            <person name="Sugimoto N."/>
            <person name="Sugita M."/>
            <person name="Sumikawa N."/>
            <person name="Tanurdzic M."/>
            <person name="Theissen G."/>
            <person name="Ulvskov P."/>
            <person name="Wakazuki S."/>
            <person name="Weng J.K."/>
            <person name="Willats W.W."/>
            <person name="Wipf D."/>
            <person name="Wolf P.G."/>
            <person name="Yang L."/>
            <person name="Zimmer A.D."/>
            <person name="Zhu Q."/>
            <person name="Mitros T."/>
            <person name="Hellsten U."/>
            <person name="Loque D."/>
            <person name="Otillar R."/>
            <person name="Salamov A."/>
            <person name="Schmutz J."/>
            <person name="Shapiro H."/>
            <person name="Lindquist E."/>
            <person name="Lucas S."/>
            <person name="Rokhsar D."/>
            <person name="Grigoriev I.V."/>
        </authorList>
    </citation>
    <scope>NUCLEOTIDE SEQUENCE [LARGE SCALE GENOMIC DNA]</scope>
</reference>
<keyword evidence="4 6" id="KW-0560">Oxidoreductase</keyword>
<dbReference type="PANTHER" id="PTHR43539">
    <property type="entry name" value="FLAVIN-BINDING MONOOXYGENASE-LIKE PROTEIN (AFU_ORTHOLOGUE AFUA_4G09220)"/>
    <property type="match status" value="1"/>
</dbReference>
<dbReference type="eggNOG" id="KOG1399">
    <property type="taxonomic scope" value="Eukaryota"/>
</dbReference>
<organism evidence="9">
    <name type="scientific">Selaginella moellendorffii</name>
    <name type="common">Spikemoss</name>
    <dbReference type="NCBI Taxonomy" id="88036"/>
    <lineage>
        <taxon>Eukaryota</taxon>
        <taxon>Viridiplantae</taxon>
        <taxon>Streptophyta</taxon>
        <taxon>Embryophyta</taxon>
        <taxon>Tracheophyta</taxon>
        <taxon>Lycopodiopsida</taxon>
        <taxon>Selaginellales</taxon>
        <taxon>Selaginellaceae</taxon>
        <taxon>Selaginella</taxon>
    </lineage>
</organism>
<gene>
    <name evidence="8" type="primary">YUC3-1</name>
    <name evidence="8" type="ORF">SELMODRAFT_75206</name>
</gene>
<evidence type="ECO:0000256" key="7">
    <source>
        <dbReference type="SAM" id="MobiDB-lite"/>
    </source>
</evidence>
<dbReference type="STRING" id="88036.D8QR70"/>
<name>D8QR70_SELML</name>
<dbReference type="InterPro" id="IPR020946">
    <property type="entry name" value="Flavin_mOase-like"/>
</dbReference>